<accession>A0A541B2G9</accession>
<name>A0A541B2G9_9NOCA</name>
<dbReference type="AlphaFoldDB" id="A0A541B2G9"/>
<dbReference type="EMBL" id="VIGH01000008">
    <property type="protein sequence ID" value="TQF66497.1"/>
    <property type="molecule type" value="Genomic_DNA"/>
</dbReference>
<evidence type="ECO:0000313" key="1">
    <source>
        <dbReference type="EMBL" id="TQF66497.1"/>
    </source>
</evidence>
<evidence type="ECO:0000313" key="2">
    <source>
        <dbReference type="Proteomes" id="UP000316256"/>
    </source>
</evidence>
<proteinExistence type="predicted"/>
<protein>
    <submittedName>
        <fullName evidence="1">DUF4192 domain-containing protein</fullName>
    </submittedName>
</protein>
<dbReference type="InterPro" id="IPR025447">
    <property type="entry name" value="DUF4192"/>
</dbReference>
<gene>
    <name evidence="1" type="ORF">FK531_17220</name>
</gene>
<dbReference type="OrthoDB" id="3264463at2"/>
<dbReference type="Pfam" id="PF13830">
    <property type="entry name" value="DUF4192"/>
    <property type="match status" value="1"/>
</dbReference>
<comment type="caution">
    <text evidence="1">The sequence shown here is derived from an EMBL/GenBank/DDBJ whole genome shotgun (WGS) entry which is preliminary data.</text>
</comment>
<reference evidence="1 2" key="1">
    <citation type="submission" date="2019-06" db="EMBL/GenBank/DDBJ databases">
        <title>Rhodococcus spaelei sp. nov., isolated from a cave.</title>
        <authorList>
            <person name="Lee S.D."/>
        </authorList>
    </citation>
    <scope>NUCLEOTIDE SEQUENCE [LARGE SCALE GENOMIC DNA]</scope>
    <source>
        <strain evidence="1 2">C9-5</strain>
    </source>
</reference>
<keyword evidence="2" id="KW-1185">Reference proteome</keyword>
<organism evidence="1 2">
    <name type="scientific">Rhodococcus spelaei</name>
    <dbReference type="NCBI Taxonomy" id="2546320"/>
    <lineage>
        <taxon>Bacteria</taxon>
        <taxon>Bacillati</taxon>
        <taxon>Actinomycetota</taxon>
        <taxon>Actinomycetes</taxon>
        <taxon>Mycobacteriales</taxon>
        <taxon>Nocardiaceae</taxon>
        <taxon>Rhodococcus</taxon>
    </lineage>
</organism>
<dbReference type="Proteomes" id="UP000316256">
    <property type="component" value="Unassembled WGS sequence"/>
</dbReference>
<sequence length="352" mass="36945">MHSNSLPDAHGPVRISDPGDLIAAIPALLGFWPRRSLVVVCLGGGDPSLVRAVMRHDLPSGGVGSADRDALDRIVHVCGREEVDSVVAVVVDERANRRGTHNALVDELGAGLAEHGIPMIGAHVLAQVTAGQRWRGLLGDMRRGVLPDPEASEVALAQVLSGRAIRGSREELEAILEPDPVRDRQRLAVLIGRAHDRAGAPAAATQRERLEFVLGRIADLASSVAPTDDDVADLAVALADVRVRDSLLCLAVTDEADAAEQLWILLARALPDRDRAEAAALLGFSAYARGDGPMAGVAFAAALGADPDHRLAALLDDALQSGVRPESVCELAATGRDVAGQIGVRMPPPVRC</sequence>